<proteinExistence type="predicted"/>
<comment type="caution">
    <text evidence="1">The sequence shown here is derived from an EMBL/GenBank/DDBJ whole genome shotgun (WGS) entry which is preliminary data.</text>
</comment>
<dbReference type="EMBL" id="QTSX02001430">
    <property type="protein sequence ID" value="KAJ9082476.1"/>
    <property type="molecule type" value="Genomic_DNA"/>
</dbReference>
<evidence type="ECO:0000313" key="1">
    <source>
        <dbReference type="EMBL" id="KAJ9082476.1"/>
    </source>
</evidence>
<reference evidence="1" key="1">
    <citation type="submission" date="2022-04" db="EMBL/GenBank/DDBJ databases">
        <title>Genome of the entomopathogenic fungus Entomophthora muscae.</title>
        <authorList>
            <person name="Elya C."/>
            <person name="Lovett B.R."/>
            <person name="Lee E."/>
            <person name="Macias A.M."/>
            <person name="Hajek A.E."/>
            <person name="De Bivort B.L."/>
            <person name="Kasson M.T."/>
            <person name="De Fine Licht H.H."/>
            <person name="Stajich J.E."/>
        </authorList>
    </citation>
    <scope>NUCLEOTIDE SEQUENCE</scope>
    <source>
        <strain evidence="1">Berkeley</strain>
    </source>
</reference>
<evidence type="ECO:0000313" key="2">
    <source>
        <dbReference type="Proteomes" id="UP001165960"/>
    </source>
</evidence>
<dbReference type="Proteomes" id="UP001165960">
    <property type="component" value="Unassembled WGS sequence"/>
</dbReference>
<keyword evidence="2" id="KW-1185">Reference proteome</keyword>
<accession>A0ACC2U6U3</accession>
<sequence>MVALLGSCGLDQNQMIKSSHNSRTFLNFLQVVKEYLWINYHSTINIVVLDNFRLYKVDLVVSEFPPIDKTSHLASHCLADCPMRFLFLPLKSWEKIAEFPIQGAKFDQAFPLLFGENKNKIKEKLGFGGRQTHLSSVEAPAATAQMPATLASTQPSTCLPARSGTSGPCQPPACPASCQPTCLLPGPQPTACHPPGSQGPPCNQSEISLEYSQSKKTLNTRDYSKTKIIPPEEEGNNGSDFKNKFATNQLDAKLQTTWAGSNSSQNNVLETKIDSEKELTHIPHLAPGQH</sequence>
<protein>
    <submittedName>
        <fullName evidence="1">Uncharacterized protein</fullName>
    </submittedName>
</protein>
<organism evidence="1 2">
    <name type="scientific">Entomophthora muscae</name>
    <dbReference type="NCBI Taxonomy" id="34485"/>
    <lineage>
        <taxon>Eukaryota</taxon>
        <taxon>Fungi</taxon>
        <taxon>Fungi incertae sedis</taxon>
        <taxon>Zoopagomycota</taxon>
        <taxon>Entomophthoromycotina</taxon>
        <taxon>Entomophthoromycetes</taxon>
        <taxon>Entomophthorales</taxon>
        <taxon>Entomophthoraceae</taxon>
        <taxon>Entomophthora</taxon>
    </lineage>
</organism>
<gene>
    <name evidence="1" type="ORF">DSO57_1004043</name>
</gene>
<name>A0ACC2U6U3_9FUNG</name>